<keyword evidence="4" id="KW-0597">Phosphoprotein</keyword>
<dbReference type="CDD" id="cd05172">
    <property type="entry name" value="PIKKc_DNA-PK"/>
    <property type="match status" value="1"/>
</dbReference>
<dbReference type="GO" id="GO:0006303">
    <property type="term" value="P:double-strand break repair via nonhomologous end joining"/>
    <property type="evidence" value="ECO:0007669"/>
    <property type="project" value="InterPro"/>
</dbReference>
<evidence type="ECO:0000259" key="8">
    <source>
        <dbReference type="PROSITE" id="PS51189"/>
    </source>
</evidence>
<evidence type="ECO:0000256" key="6">
    <source>
        <dbReference type="ARBA" id="ARBA00023242"/>
    </source>
</evidence>
<evidence type="ECO:0000313" key="9">
    <source>
        <dbReference type="EMBL" id="TPX68843.1"/>
    </source>
</evidence>
<dbReference type="InterPro" id="IPR046803">
    <property type="entry name" value="DNAPKcs_CC1-2"/>
</dbReference>
<dbReference type="Pfam" id="PF08163">
    <property type="entry name" value="DNAPKcs_CC3"/>
    <property type="match status" value="1"/>
</dbReference>
<evidence type="ECO:0000256" key="3">
    <source>
        <dbReference type="ARBA" id="ARBA00022527"/>
    </source>
</evidence>
<dbReference type="InterPro" id="IPR012582">
    <property type="entry name" value="DNAPKcs_CC3"/>
</dbReference>
<dbReference type="InterPro" id="IPR050517">
    <property type="entry name" value="DDR_Repair_Kinase"/>
</dbReference>
<dbReference type="InterPro" id="IPR056333">
    <property type="entry name" value="BBS7_pf_dom"/>
</dbReference>
<evidence type="ECO:0000256" key="2">
    <source>
        <dbReference type="ARBA" id="ARBA00018077"/>
    </source>
</evidence>
<keyword evidence="5" id="KW-0227">DNA damage</keyword>
<dbReference type="InterPro" id="IPR016024">
    <property type="entry name" value="ARM-type_fold"/>
</dbReference>
<organism evidence="9 10">
    <name type="scientific">Chytriomyces confervae</name>
    <dbReference type="NCBI Taxonomy" id="246404"/>
    <lineage>
        <taxon>Eukaryota</taxon>
        <taxon>Fungi</taxon>
        <taxon>Fungi incertae sedis</taxon>
        <taxon>Chytridiomycota</taxon>
        <taxon>Chytridiomycota incertae sedis</taxon>
        <taxon>Chytridiomycetes</taxon>
        <taxon>Chytridiales</taxon>
        <taxon>Chytriomycetaceae</taxon>
        <taxon>Chytriomyces</taxon>
    </lineage>
</organism>
<dbReference type="InterPro" id="IPR036940">
    <property type="entry name" value="PI3/4_kinase_cat_sf"/>
</dbReference>
<comment type="subcellular location">
    <subcellularLocation>
        <location evidence="1">Nucleus</location>
        <location evidence="1">Nucleolus</location>
    </subcellularLocation>
</comment>
<proteinExistence type="predicted"/>
<dbReference type="PANTHER" id="PTHR11139:SF68">
    <property type="entry name" value="DNA-DEPENDENT PROTEIN KINASE CATALYTIC SUBUNIT"/>
    <property type="match status" value="1"/>
</dbReference>
<dbReference type="InterPro" id="IPR003151">
    <property type="entry name" value="PIK-rel_kinase_FAT"/>
</dbReference>
<dbReference type="SUPFAM" id="SSF48371">
    <property type="entry name" value="ARM repeat"/>
    <property type="match status" value="2"/>
</dbReference>
<dbReference type="Pfam" id="PF23743">
    <property type="entry name" value="Beta-prop_BBS7"/>
    <property type="match status" value="1"/>
</dbReference>
<name>A0A507EXR7_9FUNG</name>
<keyword evidence="6" id="KW-0539">Nucleus</keyword>
<evidence type="ECO:0000256" key="4">
    <source>
        <dbReference type="ARBA" id="ARBA00022553"/>
    </source>
</evidence>
<dbReference type="EMBL" id="QEAP01000335">
    <property type="protein sequence ID" value="TPX68843.1"/>
    <property type="molecule type" value="Genomic_DNA"/>
</dbReference>
<evidence type="ECO:0000313" key="10">
    <source>
        <dbReference type="Proteomes" id="UP000320333"/>
    </source>
</evidence>
<sequence>MSELSAQLDILRTRSENAEAAVVDIQSTVVRMQGVSKELAVSLLFDKQRGILSILKNTRESLSPKAKQLMLDFFVDLIRRQFVTTASANEMQSVCVTLFSHSKELAVVKKTAVFALISLVEASLLDALKVEAIAKHFVQAYIQGESKIVSSVKSAMLELLGALVRYYPDCFSANGKMDPAQLKRRMMTAIATCIKSAEPDMDLLAGAVLGLSNYMHAMSITEAEASEVFATIRKMLIPLENQTRYAVPKAGMMFLQDHASKFHKQICSDRDAIMYLHTCLKQMCKHTNKDISKLGYGAMTAFLHEVTIALSEQELENVQLELFWYFVKDFVSIVNASDGSYKSLAQGVRGLGLFAKPCKVLLSENELKELLSILIKKLASLAEGSNDAKYSHISAFLDAFKMIACEMTVIESDFMDAIEQVSVSALLNFPKIRSYYRDPMVTSFVQLLWQLNKHELLISFWSRAAKQLFIISCIVESPVNENADELVSEAREPSWKEYVQFWEALFLKAEETWDSESTERFLAILYDGIIECVLDIPSDLNLHVRENNGPGDDSSTSNIVSIASDTSKLVPENPSDFIVFVNFVSLSEAILAKIRSSFFHKWVFVVGQRVISYSSQHPLVSGFYKLFGSVLLLCEKLCFFGKTDERDAMDVDRPESNANHLCRDLFSKYLSEVLLKMRQFKDDLLVSCLKMVLASPSELTSIGNLCLPIVESLKMGLSYTPLAVVALDAMESWRAKTESKMMLKAYEKILPSFHDYLILDFADEEGIVASNSTKTAAKRSFGRRKNLKENLHLDEETVETLKGIQIRILKFLGSLGDANKLMLSSDTSDSLLAWDSEKCLKFQIPFKETIVDIYFDDMLPRIVELAEFSPDRKTKVAANELLHALVIIMVGGSQANRSGNELRSPYHKIYIKIFPVLLRLSVDLDKVTRELFRPLVWQLIHWFTKNSKYENPETMALLQSCFDAVASTSGPLREFGAECIAEYLKWSIKHASEKELENNPMNAKSLFKRIYSLCQHSSASKRMSASIIVNRIYTVFRESAALVDMFSFELLYYLLFSLKVADSDNAALGTIALAKMAVNNMGKIIAVKSDVFLKKSSVRRLPAGIECPDLQSLTIWLFRESRHRELEYSYKCIELFDKFASKTTGAAAWVKSLKTKKSDYVIEMIESDNALKAPAGPIDYRDIRQWNTFSANLKVALIVDRYLIDRTAITPLEFSATSSSQLLEAVKGFLEKSIAFDVATWQGSPSELNSLCTENAFVVLKIVEFVHSMLLKSEGAFVLGDTLQLPIFSQMLGLLVFEPPALGFLTAVEETRIEVENRVSELISTVWKAGPSFRINIAKEWARKLSILDFNVMGQGFKKSALLDAIRGLKLLHRAKVIDDVFKESEFLRESFMERMFQNAIELLKDTDLIQTRLAGEIVSFCLMDPVFQRKAWKLALGAEDFKAVHDKIFGVFNRSICLNVTSYAAAVKEGIPRARLTTVIVGLLDWLFSNKTTAAKEIALFSAQASIDEAMLNEISTAFQENSQDALTKFWMRLLMLNPNLLSGTSSHSMNPFWHEFFAQFNHRSPLSKLRNIFEILPYVTASSRKDQIAAALSDIVTEKFPLGNEPAEEIEKLDDYVISMNRLLSAMESAYGSSVIENALLFHLSRDANHYFKFPFIDALSKKIPRVTSEVFDEITAHSFQLILSNDYPADIRRNISHIMLMPTLQSGNVENVIRFFVQNIKPIMEVLGGNMGPDTAESVQRYLTSKSICFSLMEIAYKRIPSSELHSSTGRVLKAFVGEGKTGEKEITVSLIKAAMDFKKKMPSESQELQSHRILANQSAYNATASCLLATQNITKVEIFNSYLFVEKPCLWENIIDTENKVFLKTDLDKPFIRMGIKEFSESTVLAGQTRKYISTQFLADSSLSQKGTFFQKRDAPLSLSTSQKSLSSLSLGSQGEITGPLIDAENNGTLENGRAEVELDVVNSNPCMKAMLLIISKLPAVAAGSEMPTWMKSLIAKIQKQETHINVKLFIGKLIINAPNIFEPQKKQWWSFLMMLIADGDHFGEGINYFIQDLCMLLMEWNKDGALAEAHDQDLILKSMRWLIRHCNHESKSVIRNHLKIIRVFVEQFKPFVIAPSDVLYDYLRIKVDPASKQQKYLNLSGIYALQTFLANEISAYDHRGLTDRVFSESDLYDAIRQLLGSAKTKEIYAPAAECLGALLGYLQKFNSPLLNEFQQKVDDTLKKLSAFDQKIYVIAVNRLSVGFPRILHTQHKLILNMFPKLDLMAKAKGLEALLSYADCIPDLFIEMLGLDLHSILRSQEEECQVYTLGILAVISPTLTSSQVEKFLPLATEIFLSHTSERCRAAFFSMVHKISKNAIFEQLDHNLKVLVKHSLLKGISDANESIRSSLLDYFSDDIFKNATVFDRSYELMSTWYLPENEDSFLKCGVSFLMDACKLAPMYEQKIYDRALPDARFNDRNIVVDLSWSKNASMMPLFAATQDQLPGFSLQERSDFVRATQDMIWTPTQDVTPRSARTAFTLSVSEFDVGTLPSVSTKPGVNRNSIRPLISRSYVAEKDSTFFAYNAERKKKENKDVQKFRQEALRRSVTLYRSYREGELPDIEIKFKDVLDPLQSLAICDNETAQQLFASILTKVMASTSPAEKASPDAVSKAIGEIFQKSTMYSAPAMASLLRLVHNCPDLLKHINPRLVARAASASFNSELGALILENGIQSGLISAEPKRAKLSNEFFKKSPPGWAQLASLYKGMKFQEVYQSIFESQITSNAITKEAISAELQGDFETAKEKYVEAISCASAEATDAEPGLWSTQRLECMNTLGEWSLLGATLLSDIDNDLGKLWSAENEEIYLPLFVRSHLKLQGGRSIDGVFVPWSEADPNPLTTFLKQSRNDAQKIGLLESTFTPELATISMLDGDMNLSHHFVDQTWKRIISQYSQLNSRTLVPKLQTLAKLQTNLELGEFCAFTQLAKAGSLTQNDVKTLFDNWRFRYPALSDPIGVWDDIVVSRKWMIEKSNGYLSADTPMGDAFRAVASLDDALYSRRMAAAATAQKLFTVADRWLDSANINPGTFEPAFMIQYYELQLGKVEFSREFSAKFEILKNLMQHMEYYKKSIRATDELCQSKFITLETRLLSSLLATATNLQPADSFFANLGSTKSVTKFAGRRVDTKPELFRLFLSRSKQSLMNLHSLQIDSESFQKGLINIGMFVDATLRASELEGSVKEELGKQPESARLIMTSILRAMTLGSFEAIEFFPRLLQLLSDYPELHQDCIKLLDDCPCWMFLRWLPQLTAQLDKSSGSVLLPLISRIAKRFPNALRYPLSISCEQYSFSSEMSRNEKAVEQIKRTVQSDSYDRLALELRRLEDPVHVFKDLCDRFESLVGSSLPTKKVAMKQAYAEFKQICLEQRQAGLLIKKFAEKHTTKIAGICGSGDTLDAKKLKELVSYRDKFGAEAESKPGKNLLKSFSVWLDEYQSANVDAASQLEIPGQYTGDFDHNPADHVKISSFDANVLVMSSMRRPKKIVMLGTDEKEYPWLVKGGEDLRLDQRIEQMFGIMNELMLRNPYCARNRISLATYKVIPMSTSLGIIEWVDGTKPLKSCLSESPLFEKRFQDSLSAYGEFVQRHGKSGQSFVASYDLFLQTASSKNVIDNIRSIWNKNRDSYLREFFIKLTRSPEAFFHIRSEFANSLSALNICSYFLGIGDRHLDNFLVDLKSGRIVGIDFGHAFGSATEVLPVPELVPFRLTDQMDKFLQPLGVKSLMVHPMTSVLSSIQDGKDRLLNALNIFVNEPLIEWRKFAVKQMQKQGKSAIALDSMSDSLSAPEWYPQQKLEFARRKLDGENPAYITADELEIGHGKKKFFRQVKAACMGDKVNNVRARVGRVCATPREQVDCLVDLAMDPNVLGRAWYASATMQHRPGSSKLLEMAVKAEDDCTTVQVRGSECGHLDAFTLLPKGTIKLLWSNSLGARVAQLQSLILTDAPFPNGAVVAAAGSSIHFLDPFTGATLRTQEAGFTDAILDLRISRKRHLHMCTRRMLFTTDLDGRELDCVESSIVCFSIINTDAGTVALVGSSDRNIKLFSQGRLLHDTKTSASPSAFLTNEHVQSIQSLSVVYGTNQGTIHALLLTKTETGFDETEIFKIDTSSTASKTRSILKPAEISILTEGPMVSGGLSEFLSTRDDGLIQWYSASKMRRGVVPQLVAEKDLRTRVECLVWRSEFLEIVTLTQAGDVVGLKCVEADPEKMRVLLDETKSDVERVLESKRVAPLSTTAMEPQANRSAGSDNITVKLQLDARNACYFLTVDASNPIDSIALHTSSLMLRNLTAVSSKEDGPSGILSPQQYNSNDHFIPAATFVATRKITRQSFTLVPCEGVLGTVHVFVTLAGPNVKCVQSTHEMKPFSFHERVASVDSAASESGEIMNQISVTADISMAAMHHWIYRLFPDISDQPIHAEATILKYAFQSVKFSSKVNCVISKGLLQIETSNLITCHKLHKVIQQLAAEQSLIMNLKTRLQIPKSLDSQIYALFQILESNARDARNALLVAGLKEVQAIQGDPIAELLEGQLAALWHDREQRRETASSDDANEELAELYVSSYALRGVDVGNVKRESFARYLKDASASAELTAFYPITFEGLRKVNYII</sequence>
<dbReference type="Pfam" id="PF02259">
    <property type="entry name" value="FAT"/>
    <property type="match status" value="1"/>
</dbReference>
<reference evidence="9 10" key="1">
    <citation type="journal article" date="2019" name="Sci. Rep.">
        <title>Comparative genomics of chytrid fungi reveal insights into the obligate biotrophic and pathogenic lifestyle of Synchytrium endobioticum.</title>
        <authorList>
            <person name="van de Vossenberg B.T.L.H."/>
            <person name="Warris S."/>
            <person name="Nguyen H.D.T."/>
            <person name="van Gent-Pelzer M.P.E."/>
            <person name="Joly D.L."/>
            <person name="van de Geest H.C."/>
            <person name="Bonants P.J.M."/>
            <person name="Smith D.S."/>
            <person name="Levesque C.A."/>
            <person name="van der Lee T.A.J."/>
        </authorList>
    </citation>
    <scope>NUCLEOTIDE SEQUENCE [LARGE SCALE GENOMIC DNA]</scope>
    <source>
        <strain evidence="9 10">CBS 675.73</strain>
    </source>
</reference>
<dbReference type="GO" id="GO:0004677">
    <property type="term" value="F:DNA-dependent protein kinase activity"/>
    <property type="evidence" value="ECO:0007669"/>
    <property type="project" value="InterPro"/>
</dbReference>
<evidence type="ECO:0000256" key="1">
    <source>
        <dbReference type="ARBA" id="ARBA00004604"/>
    </source>
</evidence>
<dbReference type="InterPro" id="IPR014009">
    <property type="entry name" value="PIK_FAT"/>
</dbReference>
<dbReference type="InterPro" id="IPR045581">
    <property type="entry name" value="DNAPKcs_CC5"/>
</dbReference>
<accession>A0A507EXR7</accession>
<dbReference type="PROSITE" id="PS50290">
    <property type="entry name" value="PI3_4_KINASE_3"/>
    <property type="match status" value="1"/>
</dbReference>
<dbReference type="SMART" id="SM00146">
    <property type="entry name" value="PI3Kc"/>
    <property type="match status" value="1"/>
</dbReference>
<dbReference type="GO" id="GO:0000723">
    <property type="term" value="P:telomere maintenance"/>
    <property type="evidence" value="ECO:0007669"/>
    <property type="project" value="TreeGrafter"/>
</dbReference>
<keyword evidence="10" id="KW-1185">Reference proteome</keyword>
<dbReference type="GO" id="GO:0005730">
    <property type="term" value="C:nucleolus"/>
    <property type="evidence" value="ECO:0007669"/>
    <property type="project" value="UniProtKB-SubCell"/>
</dbReference>
<dbReference type="PROSITE" id="PS51189">
    <property type="entry name" value="FAT"/>
    <property type="match status" value="1"/>
</dbReference>
<feature type="domain" description="PI3K/PI4K catalytic" evidence="7">
    <location>
        <begin position="3507"/>
        <end position="3834"/>
    </location>
</feature>
<evidence type="ECO:0000256" key="5">
    <source>
        <dbReference type="ARBA" id="ARBA00022763"/>
    </source>
</evidence>
<dbReference type="InterPro" id="IPR000403">
    <property type="entry name" value="PI3/4_kinase_cat_dom"/>
</dbReference>
<gene>
    <name evidence="9" type="ORF">CcCBS67573_g07017</name>
</gene>
<dbReference type="Pfam" id="PF19704">
    <property type="entry name" value="DNAPKcs_CC5"/>
    <property type="match status" value="2"/>
</dbReference>
<dbReference type="InterPro" id="IPR046804">
    <property type="entry name" value="DNA-PKcs_N"/>
</dbReference>
<evidence type="ECO:0000259" key="7">
    <source>
        <dbReference type="PROSITE" id="PS50290"/>
    </source>
</evidence>
<dbReference type="PANTHER" id="PTHR11139">
    <property type="entry name" value="ATAXIA TELANGIECTASIA MUTATED ATM -RELATED"/>
    <property type="match status" value="1"/>
</dbReference>
<keyword evidence="3" id="KW-0808">Transferase</keyword>
<keyword evidence="3" id="KW-0418">Kinase</keyword>
<dbReference type="SUPFAM" id="SSF56112">
    <property type="entry name" value="Protein kinase-like (PK-like)"/>
    <property type="match status" value="1"/>
</dbReference>
<dbReference type="InterPro" id="IPR056332">
    <property type="entry name" value="Beta-prop_BBS7"/>
</dbReference>
<dbReference type="Pfam" id="PF00454">
    <property type="entry name" value="PI3_PI4_kinase"/>
    <property type="match status" value="1"/>
</dbReference>
<dbReference type="Proteomes" id="UP000320333">
    <property type="component" value="Unassembled WGS sequence"/>
</dbReference>
<keyword evidence="3" id="KW-0723">Serine/threonine-protein kinase</keyword>
<dbReference type="InterPro" id="IPR037706">
    <property type="entry name" value="DNA-PK_dom"/>
</dbReference>
<dbReference type="InterPro" id="IPR011009">
    <property type="entry name" value="Kinase-like_dom_sf"/>
</dbReference>
<dbReference type="OrthoDB" id="381190at2759"/>
<dbReference type="Gene3D" id="1.10.1070.11">
    <property type="entry name" value="Phosphatidylinositol 3-/4-kinase, catalytic domain"/>
    <property type="match status" value="1"/>
</dbReference>
<dbReference type="Gene3D" id="3.30.1010.10">
    <property type="entry name" value="Phosphatidylinositol 3-kinase Catalytic Subunit, Chain A, domain 4"/>
    <property type="match status" value="1"/>
</dbReference>
<feature type="domain" description="FAT" evidence="8">
    <location>
        <begin position="2694"/>
        <end position="3328"/>
    </location>
</feature>
<dbReference type="STRING" id="246404.A0A507EXR7"/>
<dbReference type="Pfam" id="PF23361">
    <property type="entry name" value="BBS7_pf"/>
    <property type="match status" value="1"/>
</dbReference>
<comment type="caution">
    <text evidence="9">The sequence shown here is derived from an EMBL/GenBank/DDBJ whole genome shotgun (WGS) entry which is preliminary data.</text>
</comment>
<protein>
    <recommendedName>
        <fullName evidence="2">DNA-dependent protein kinase catalytic subunit</fullName>
    </recommendedName>
</protein>
<dbReference type="Pfam" id="PF20500">
    <property type="entry name" value="DNA-PKcs_N"/>
    <property type="match status" value="1"/>
</dbReference>
<dbReference type="SMART" id="SM01344">
    <property type="entry name" value="NUC194"/>
    <property type="match status" value="1"/>
</dbReference>
<dbReference type="Pfam" id="PF20502">
    <property type="entry name" value="DNAPKcs_CC1-2"/>
    <property type="match status" value="1"/>
</dbReference>